<comment type="caution">
    <text evidence="2">The sequence shown here is derived from an EMBL/GenBank/DDBJ whole genome shotgun (WGS) entry which is preliminary data.</text>
</comment>
<evidence type="ECO:0000313" key="3">
    <source>
        <dbReference type="Proteomes" id="UP001596004"/>
    </source>
</evidence>
<dbReference type="Pfam" id="PF18480">
    <property type="entry name" value="DUF5615"/>
    <property type="match status" value="1"/>
</dbReference>
<proteinExistence type="predicted"/>
<sequence length="120" mass="13317">MSARLLLDEMFAPYLAAELRARGYDVVAVAECDTGPGTPDDGVIEMAIGQDRCILTENIRDFEILRVQRLTQGRPCAGLLYSAAHRFPRTKSAMGRLVDALEERLSSGRLPSPDRIDWLP</sequence>
<gene>
    <name evidence="2" type="ORF">ACFO60_24245</name>
</gene>
<dbReference type="InterPro" id="IPR041049">
    <property type="entry name" value="DUF5615"/>
</dbReference>
<reference evidence="3" key="1">
    <citation type="journal article" date="2019" name="Int. J. Syst. Evol. Microbiol.">
        <title>The Global Catalogue of Microorganisms (GCM) 10K type strain sequencing project: providing services to taxonomists for standard genome sequencing and annotation.</title>
        <authorList>
            <consortium name="The Broad Institute Genomics Platform"/>
            <consortium name="The Broad Institute Genome Sequencing Center for Infectious Disease"/>
            <person name="Wu L."/>
            <person name="Ma J."/>
        </authorList>
    </citation>
    <scope>NUCLEOTIDE SEQUENCE [LARGE SCALE GENOMIC DNA]</scope>
    <source>
        <strain evidence="3">CGMCC 4.7132</strain>
    </source>
</reference>
<dbReference type="Proteomes" id="UP001596004">
    <property type="component" value="Unassembled WGS sequence"/>
</dbReference>
<dbReference type="RefSeq" id="WP_380843757.1">
    <property type="nucleotide sequence ID" value="NZ_JBHSFP010000018.1"/>
</dbReference>
<dbReference type="EMBL" id="JBHSFP010000018">
    <property type="protein sequence ID" value="MFC4533885.1"/>
    <property type="molecule type" value="Genomic_DNA"/>
</dbReference>
<evidence type="ECO:0000259" key="1">
    <source>
        <dbReference type="Pfam" id="PF18480"/>
    </source>
</evidence>
<organism evidence="2 3">
    <name type="scientific">Sphaerisporangium dianthi</name>
    <dbReference type="NCBI Taxonomy" id="1436120"/>
    <lineage>
        <taxon>Bacteria</taxon>
        <taxon>Bacillati</taxon>
        <taxon>Actinomycetota</taxon>
        <taxon>Actinomycetes</taxon>
        <taxon>Streptosporangiales</taxon>
        <taxon>Streptosporangiaceae</taxon>
        <taxon>Sphaerisporangium</taxon>
    </lineage>
</organism>
<protein>
    <submittedName>
        <fullName evidence="2">DUF5615 family PIN-like protein</fullName>
    </submittedName>
</protein>
<evidence type="ECO:0000313" key="2">
    <source>
        <dbReference type="EMBL" id="MFC4533885.1"/>
    </source>
</evidence>
<accession>A0ABV9CKX0</accession>
<name>A0ABV9CKX0_9ACTN</name>
<keyword evidence="3" id="KW-1185">Reference proteome</keyword>
<feature type="domain" description="DUF5615" evidence="1">
    <location>
        <begin position="4"/>
        <end position="84"/>
    </location>
</feature>